<evidence type="ECO:0000256" key="1">
    <source>
        <dbReference type="SAM" id="MobiDB-lite"/>
    </source>
</evidence>
<keyword evidence="3" id="KW-1185">Reference proteome</keyword>
<sequence length="109" mass="12030">MTKRPSFQYPAAELVTRAAVDRALKYFQGIRTPSNRAEIQRKVNAMIDVGGLMLFRHRESLLLAALNDEQRAVLAEYQAVASAPQAANDTPSPHEADLDANPIESPAFH</sequence>
<feature type="region of interest" description="Disordered" evidence="1">
    <location>
        <begin position="82"/>
        <end position="109"/>
    </location>
</feature>
<evidence type="ECO:0000313" key="3">
    <source>
        <dbReference type="Proteomes" id="UP001596031"/>
    </source>
</evidence>
<comment type="caution">
    <text evidence="2">The sequence shown here is derived from an EMBL/GenBank/DDBJ whole genome shotgun (WGS) entry which is preliminary data.</text>
</comment>
<name>A0ABW0PEB6_9BURK</name>
<dbReference type="Proteomes" id="UP001596031">
    <property type="component" value="Unassembled WGS sequence"/>
</dbReference>
<proteinExistence type="predicted"/>
<protein>
    <submittedName>
        <fullName evidence="2">Uncharacterized protein</fullName>
    </submittedName>
</protein>
<evidence type="ECO:0000313" key="2">
    <source>
        <dbReference type="EMBL" id="MFC5511010.1"/>
    </source>
</evidence>
<reference evidence="3" key="1">
    <citation type="journal article" date="2019" name="Int. J. Syst. Evol. Microbiol.">
        <title>The Global Catalogue of Microorganisms (GCM) 10K type strain sequencing project: providing services to taxonomists for standard genome sequencing and annotation.</title>
        <authorList>
            <consortium name="The Broad Institute Genomics Platform"/>
            <consortium name="The Broad Institute Genome Sequencing Center for Infectious Disease"/>
            <person name="Wu L."/>
            <person name="Ma J."/>
        </authorList>
    </citation>
    <scope>NUCLEOTIDE SEQUENCE [LARGE SCALE GENOMIC DNA]</scope>
    <source>
        <strain evidence="3">CCUG 38813</strain>
    </source>
</reference>
<dbReference type="RefSeq" id="WP_379719107.1">
    <property type="nucleotide sequence ID" value="NZ_JBHSMS010000026.1"/>
</dbReference>
<gene>
    <name evidence="2" type="ORF">ACFPOU_07715</name>
</gene>
<organism evidence="2 3">
    <name type="scientific">Massilia jejuensis</name>
    <dbReference type="NCBI Taxonomy" id="648894"/>
    <lineage>
        <taxon>Bacteria</taxon>
        <taxon>Pseudomonadati</taxon>
        <taxon>Pseudomonadota</taxon>
        <taxon>Betaproteobacteria</taxon>
        <taxon>Burkholderiales</taxon>
        <taxon>Oxalobacteraceae</taxon>
        <taxon>Telluria group</taxon>
        <taxon>Massilia</taxon>
    </lineage>
</organism>
<accession>A0ABW0PEB6</accession>
<dbReference type="EMBL" id="JBHSMS010000026">
    <property type="protein sequence ID" value="MFC5511010.1"/>
    <property type="molecule type" value="Genomic_DNA"/>
</dbReference>